<dbReference type="SUPFAM" id="SSF53254">
    <property type="entry name" value="Phosphoglycerate mutase-like"/>
    <property type="match status" value="1"/>
</dbReference>
<evidence type="ECO:0000313" key="2">
    <source>
        <dbReference type="EMBL" id="MET6997431.1"/>
    </source>
</evidence>
<keyword evidence="1" id="KW-0732">Signal</keyword>
<keyword evidence="3" id="KW-1185">Reference proteome</keyword>
<dbReference type="Pfam" id="PF00300">
    <property type="entry name" value="His_Phos_1"/>
    <property type="match status" value="1"/>
</dbReference>
<proteinExistence type="predicted"/>
<evidence type="ECO:0000313" key="3">
    <source>
        <dbReference type="Proteomes" id="UP001549749"/>
    </source>
</evidence>
<feature type="chain" id="PRO_5046632500" evidence="1">
    <location>
        <begin position="20"/>
        <end position="176"/>
    </location>
</feature>
<comment type="caution">
    <text evidence="2">The sequence shown here is derived from an EMBL/GenBank/DDBJ whole genome shotgun (WGS) entry which is preliminary data.</text>
</comment>
<evidence type="ECO:0000256" key="1">
    <source>
        <dbReference type="SAM" id="SignalP"/>
    </source>
</evidence>
<organism evidence="2 3">
    <name type="scientific">Chitinophaga defluvii</name>
    <dbReference type="NCBI Taxonomy" id="3163343"/>
    <lineage>
        <taxon>Bacteria</taxon>
        <taxon>Pseudomonadati</taxon>
        <taxon>Bacteroidota</taxon>
        <taxon>Chitinophagia</taxon>
        <taxon>Chitinophagales</taxon>
        <taxon>Chitinophagaceae</taxon>
        <taxon>Chitinophaga</taxon>
    </lineage>
</organism>
<protein>
    <submittedName>
        <fullName evidence="2">Histidine phosphatase family protein</fullName>
    </submittedName>
</protein>
<dbReference type="Gene3D" id="3.40.50.1240">
    <property type="entry name" value="Phosphoglycerate mutase-like"/>
    <property type="match status" value="1"/>
</dbReference>
<dbReference type="Proteomes" id="UP001549749">
    <property type="component" value="Unassembled WGS sequence"/>
</dbReference>
<dbReference type="EMBL" id="JBEXAC010000001">
    <property type="protein sequence ID" value="MET6997431.1"/>
    <property type="molecule type" value="Genomic_DNA"/>
</dbReference>
<accession>A0ABV2T328</accession>
<gene>
    <name evidence="2" type="ORF">ABR189_08625</name>
</gene>
<name>A0ABV2T328_9BACT</name>
<dbReference type="CDD" id="cd07040">
    <property type="entry name" value="HP"/>
    <property type="match status" value="1"/>
</dbReference>
<dbReference type="InterPro" id="IPR029033">
    <property type="entry name" value="His_PPase_superfam"/>
</dbReference>
<dbReference type="InterPro" id="IPR013078">
    <property type="entry name" value="His_Pase_superF_clade-1"/>
</dbReference>
<sequence length="176" mass="19064">MLKTTLFSVLLAAGMQAFAAEPEVTTVIFVNPAEVIESPVTDPGLSANGKEQAVNLSTSLQSTAVAAIYTTYLNRAVQTVEALSKSKQVPLDYFRDTDDPEMIKSIIAAMVKKYKGKTIVICGDARNIPVMAKSLGIKTKDIKEVYDKTCGEALMVKVGDRTAVAQKLNMNFQKKV</sequence>
<reference evidence="2 3" key="1">
    <citation type="submission" date="2024-06" db="EMBL/GenBank/DDBJ databases">
        <title>Chitinophaga defluvii sp. nov., isolated from municipal sewage.</title>
        <authorList>
            <person name="Zhang L."/>
        </authorList>
    </citation>
    <scope>NUCLEOTIDE SEQUENCE [LARGE SCALE GENOMIC DNA]</scope>
    <source>
        <strain evidence="2 3">H8</strain>
    </source>
</reference>
<dbReference type="RefSeq" id="WP_354660068.1">
    <property type="nucleotide sequence ID" value="NZ_JBEXAC010000001.1"/>
</dbReference>
<feature type="signal peptide" evidence="1">
    <location>
        <begin position="1"/>
        <end position="19"/>
    </location>
</feature>